<name>A0A699YEY3_HAELA</name>
<protein>
    <submittedName>
        <fullName evidence="1">Uncharacterized protein</fullName>
    </submittedName>
</protein>
<sequence length="118" mass="12872">AAWDWAVWALSRPCASCPSSRSAVSPLKLAVSTRMTLTLETSLATVTLATLATVTLANTYDRMISQHHRSTAFPHNTTTLAWCHTPNTLDRVPTTSKNLLPQHIAASKCNKQKKTGLQ</sequence>
<proteinExistence type="predicted"/>
<evidence type="ECO:0000313" key="2">
    <source>
        <dbReference type="Proteomes" id="UP000485058"/>
    </source>
</evidence>
<feature type="non-terminal residue" evidence="1">
    <location>
        <position position="1"/>
    </location>
</feature>
<keyword evidence="2" id="KW-1185">Reference proteome</keyword>
<evidence type="ECO:0000313" key="1">
    <source>
        <dbReference type="EMBL" id="GFH08613.1"/>
    </source>
</evidence>
<dbReference type="AlphaFoldDB" id="A0A699YEY3"/>
<comment type="caution">
    <text evidence="1">The sequence shown here is derived from an EMBL/GenBank/DDBJ whole genome shotgun (WGS) entry which is preliminary data.</text>
</comment>
<dbReference type="EMBL" id="BLLF01000172">
    <property type="protein sequence ID" value="GFH08613.1"/>
    <property type="molecule type" value="Genomic_DNA"/>
</dbReference>
<feature type="non-terminal residue" evidence="1">
    <location>
        <position position="118"/>
    </location>
</feature>
<gene>
    <name evidence="1" type="ORF">HaLaN_03600</name>
</gene>
<accession>A0A699YEY3</accession>
<reference evidence="1 2" key="1">
    <citation type="submission" date="2020-02" db="EMBL/GenBank/DDBJ databases">
        <title>Draft genome sequence of Haematococcus lacustris strain NIES-144.</title>
        <authorList>
            <person name="Morimoto D."/>
            <person name="Nakagawa S."/>
            <person name="Yoshida T."/>
            <person name="Sawayama S."/>
        </authorList>
    </citation>
    <scope>NUCLEOTIDE SEQUENCE [LARGE SCALE GENOMIC DNA]</scope>
    <source>
        <strain evidence="1 2">NIES-144</strain>
    </source>
</reference>
<organism evidence="1 2">
    <name type="scientific">Haematococcus lacustris</name>
    <name type="common">Green alga</name>
    <name type="synonym">Haematococcus pluvialis</name>
    <dbReference type="NCBI Taxonomy" id="44745"/>
    <lineage>
        <taxon>Eukaryota</taxon>
        <taxon>Viridiplantae</taxon>
        <taxon>Chlorophyta</taxon>
        <taxon>core chlorophytes</taxon>
        <taxon>Chlorophyceae</taxon>
        <taxon>CS clade</taxon>
        <taxon>Chlamydomonadales</taxon>
        <taxon>Haematococcaceae</taxon>
        <taxon>Haematococcus</taxon>
    </lineage>
</organism>
<dbReference type="Proteomes" id="UP000485058">
    <property type="component" value="Unassembled WGS sequence"/>
</dbReference>